<sequence length="60" mass="6649">MLALKTIFVKSRGQTAILFDEVDSGVSGQAAQKMAEKMRDLAQHIQVILYLSFTTSCNNE</sequence>
<accession>A0A380FJ34</accession>
<protein>
    <submittedName>
        <fullName evidence="1">DNA repair protein</fullName>
    </submittedName>
</protein>
<evidence type="ECO:0000313" key="2">
    <source>
        <dbReference type="Proteomes" id="UP000255277"/>
    </source>
</evidence>
<gene>
    <name evidence="1" type="ORF">NCTC12195_02650</name>
</gene>
<evidence type="ECO:0000313" key="1">
    <source>
        <dbReference type="EMBL" id="SUM33194.1"/>
    </source>
</evidence>
<dbReference type="EMBL" id="UHDK01000001">
    <property type="protein sequence ID" value="SUM33194.1"/>
    <property type="molecule type" value="Genomic_DNA"/>
</dbReference>
<dbReference type="Proteomes" id="UP000255277">
    <property type="component" value="Unassembled WGS sequence"/>
</dbReference>
<dbReference type="Gene3D" id="3.40.50.300">
    <property type="entry name" value="P-loop containing nucleotide triphosphate hydrolases"/>
    <property type="match status" value="1"/>
</dbReference>
<organism evidence="1 2">
    <name type="scientific">Staphylococcus gallinarum</name>
    <dbReference type="NCBI Taxonomy" id="1293"/>
    <lineage>
        <taxon>Bacteria</taxon>
        <taxon>Bacillati</taxon>
        <taxon>Bacillota</taxon>
        <taxon>Bacilli</taxon>
        <taxon>Bacillales</taxon>
        <taxon>Staphylococcaceae</taxon>
        <taxon>Staphylococcus</taxon>
    </lineage>
</organism>
<name>A0A380FJ34_STAGA</name>
<reference evidence="1 2" key="1">
    <citation type="submission" date="2018-06" db="EMBL/GenBank/DDBJ databases">
        <authorList>
            <consortium name="Pathogen Informatics"/>
            <person name="Doyle S."/>
        </authorList>
    </citation>
    <scope>NUCLEOTIDE SEQUENCE [LARGE SCALE GENOMIC DNA]</scope>
    <source>
        <strain evidence="1 2">NCTC12195</strain>
    </source>
</reference>
<dbReference type="InterPro" id="IPR027417">
    <property type="entry name" value="P-loop_NTPase"/>
</dbReference>
<proteinExistence type="predicted"/>
<dbReference type="AlphaFoldDB" id="A0A380FJ34"/>